<sequence>MCFSEYKKLCFAPPKPSSISLKLDDLHLQHLLEAQTEAVNLLCGAKTQSNSKNTMENLTKAGKGVRVFTTPTSDFNFKELESAIEFPTTELAPAEKQRSRTRTMNVSSSS</sequence>
<comment type="caution">
    <text evidence="3">The sequence shown here is derived from an EMBL/GenBank/DDBJ whole genome shotgun (WGS) entry which is preliminary data.</text>
</comment>
<protein>
    <submittedName>
        <fullName evidence="3">Uncharacterized protein</fullName>
    </submittedName>
</protein>
<evidence type="ECO:0000313" key="2">
    <source>
        <dbReference type="EMBL" id="KAF2544239.1"/>
    </source>
</evidence>
<name>A0A8S9JUB0_BRACR</name>
<evidence type="ECO:0000256" key="1">
    <source>
        <dbReference type="SAM" id="MobiDB-lite"/>
    </source>
</evidence>
<gene>
    <name evidence="2" type="ORF">F2Q68_00032073</name>
    <name evidence="3" type="ORF">F2Q70_00036763</name>
</gene>
<evidence type="ECO:0000313" key="3">
    <source>
        <dbReference type="EMBL" id="KAF2585755.1"/>
    </source>
</evidence>
<dbReference type="Proteomes" id="UP000712281">
    <property type="component" value="Unassembled WGS sequence"/>
</dbReference>
<dbReference type="InterPro" id="IPR036465">
    <property type="entry name" value="vWFA_dom_sf"/>
</dbReference>
<feature type="region of interest" description="Disordered" evidence="1">
    <location>
        <begin position="88"/>
        <end position="110"/>
    </location>
</feature>
<dbReference type="EMBL" id="QGKW02002005">
    <property type="protein sequence ID" value="KAF2544239.1"/>
    <property type="molecule type" value="Genomic_DNA"/>
</dbReference>
<proteinExistence type="predicted"/>
<dbReference type="EMBL" id="QGKY02000246">
    <property type="protein sequence ID" value="KAF2585755.1"/>
    <property type="molecule type" value="Genomic_DNA"/>
</dbReference>
<organism evidence="3">
    <name type="scientific">Brassica cretica</name>
    <name type="common">Mustard</name>
    <dbReference type="NCBI Taxonomy" id="69181"/>
    <lineage>
        <taxon>Eukaryota</taxon>
        <taxon>Viridiplantae</taxon>
        <taxon>Streptophyta</taxon>
        <taxon>Embryophyta</taxon>
        <taxon>Tracheophyta</taxon>
        <taxon>Spermatophyta</taxon>
        <taxon>Magnoliopsida</taxon>
        <taxon>eudicotyledons</taxon>
        <taxon>Gunneridae</taxon>
        <taxon>Pentapetalae</taxon>
        <taxon>rosids</taxon>
        <taxon>malvids</taxon>
        <taxon>Brassicales</taxon>
        <taxon>Brassicaceae</taxon>
        <taxon>Brassiceae</taxon>
        <taxon>Brassica</taxon>
    </lineage>
</organism>
<dbReference type="AlphaFoldDB" id="A0A8S9JUB0"/>
<reference evidence="3" key="1">
    <citation type="submission" date="2019-12" db="EMBL/GenBank/DDBJ databases">
        <title>Genome sequencing and annotation of Brassica cretica.</title>
        <authorList>
            <person name="Studholme D.J."/>
            <person name="Sarris P.F."/>
        </authorList>
    </citation>
    <scope>NUCLEOTIDE SEQUENCE</scope>
    <source>
        <strain evidence="2">PFS-001/15</strain>
        <strain evidence="3">PFS-102/07</strain>
        <tissue evidence="3">Leaf</tissue>
    </source>
</reference>
<accession>A0A8S9JUB0</accession>
<dbReference type="Gene3D" id="3.40.50.410">
    <property type="entry name" value="von Willebrand factor, type A domain"/>
    <property type="match status" value="1"/>
</dbReference>